<dbReference type="KEGG" id="led:BBK82_03345"/>
<reference evidence="1 2" key="1">
    <citation type="submission" date="2016-07" db="EMBL/GenBank/DDBJ databases">
        <title>Complete genome sequence of the Lentzea guizhouensis DHS C013.</title>
        <authorList>
            <person name="Cao C."/>
        </authorList>
    </citation>
    <scope>NUCLEOTIDE SEQUENCE [LARGE SCALE GENOMIC DNA]</scope>
    <source>
        <strain evidence="1 2">DHS C013</strain>
    </source>
</reference>
<dbReference type="AlphaFoldDB" id="A0A1B2HBZ7"/>
<keyword evidence="2" id="KW-1185">Reference proteome</keyword>
<name>A0A1B2HBZ7_9PSEU</name>
<evidence type="ECO:0000313" key="1">
    <source>
        <dbReference type="EMBL" id="ANZ35250.1"/>
    </source>
</evidence>
<dbReference type="STRING" id="1586287.BBK82_03345"/>
<gene>
    <name evidence="1" type="ORF">BBK82_03345</name>
</gene>
<dbReference type="EMBL" id="CP016793">
    <property type="protein sequence ID" value="ANZ35250.1"/>
    <property type="molecule type" value="Genomic_DNA"/>
</dbReference>
<organism evidence="1 2">
    <name type="scientific">Lentzea guizhouensis</name>
    <dbReference type="NCBI Taxonomy" id="1586287"/>
    <lineage>
        <taxon>Bacteria</taxon>
        <taxon>Bacillati</taxon>
        <taxon>Actinomycetota</taxon>
        <taxon>Actinomycetes</taxon>
        <taxon>Pseudonocardiales</taxon>
        <taxon>Pseudonocardiaceae</taxon>
        <taxon>Lentzea</taxon>
    </lineage>
</organism>
<evidence type="ECO:0000313" key="2">
    <source>
        <dbReference type="Proteomes" id="UP000093053"/>
    </source>
</evidence>
<protein>
    <submittedName>
        <fullName evidence="1">Uncharacterized protein</fullName>
    </submittedName>
</protein>
<dbReference type="Proteomes" id="UP000093053">
    <property type="component" value="Chromosome"/>
</dbReference>
<sequence length="151" mass="16842">MMTQPTRTTWAMPVDVLSLTGIADATDAEVVQANAIIEIIGGRLYTTSADRTGRKDTEWLRRAVAYQVPWMRAQPDFFERLDLATLEGLELKELALILAPMTRLVLNRLSWRRTRSLHVRSTFQDGPGPVSSNPLAEVNDAYESWTPLGGG</sequence>
<proteinExistence type="predicted"/>
<accession>A0A1B2HBZ7</accession>